<dbReference type="Proteomes" id="UP001470230">
    <property type="component" value="Unassembled WGS sequence"/>
</dbReference>
<dbReference type="EMBL" id="JAPFFF010000007">
    <property type="protein sequence ID" value="KAK8886278.1"/>
    <property type="molecule type" value="Genomic_DNA"/>
</dbReference>
<gene>
    <name evidence="1" type="ORF">M9Y10_041739</name>
</gene>
<sequence>MTVRSIPSCIQYSLSNIPDECKEQGVDTYSVCFDLTNTPNTYSIGYTTSLNSDADPILLDETPIEYSSEFSVTLYLLSGSNCEIGTYNAQINSNCVALTENDITSGCTPSQQTYYIQIKNSWEKSFS</sequence>
<name>A0ABR2K636_9EUKA</name>
<reference evidence="1 2" key="1">
    <citation type="submission" date="2024-04" db="EMBL/GenBank/DDBJ databases">
        <title>Tritrichomonas musculus Genome.</title>
        <authorList>
            <person name="Alves-Ferreira E."/>
            <person name="Grigg M."/>
            <person name="Lorenzi H."/>
            <person name="Galac M."/>
        </authorList>
    </citation>
    <scope>NUCLEOTIDE SEQUENCE [LARGE SCALE GENOMIC DNA]</scope>
    <source>
        <strain evidence="1 2">EAF2021</strain>
    </source>
</reference>
<evidence type="ECO:0000313" key="2">
    <source>
        <dbReference type="Proteomes" id="UP001470230"/>
    </source>
</evidence>
<accession>A0ABR2K636</accession>
<organism evidence="1 2">
    <name type="scientific">Tritrichomonas musculus</name>
    <dbReference type="NCBI Taxonomy" id="1915356"/>
    <lineage>
        <taxon>Eukaryota</taxon>
        <taxon>Metamonada</taxon>
        <taxon>Parabasalia</taxon>
        <taxon>Tritrichomonadida</taxon>
        <taxon>Tritrichomonadidae</taxon>
        <taxon>Tritrichomonas</taxon>
    </lineage>
</organism>
<protein>
    <submittedName>
        <fullName evidence="1">Uncharacterized protein</fullName>
    </submittedName>
</protein>
<proteinExistence type="predicted"/>
<keyword evidence="2" id="KW-1185">Reference proteome</keyword>
<evidence type="ECO:0000313" key="1">
    <source>
        <dbReference type="EMBL" id="KAK8886278.1"/>
    </source>
</evidence>
<comment type="caution">
    <text evidence="1">The sequence shown here is derived from an EMBL/GenBank/DDBJ whole genome shotgun (WGS) entry which is preliminary data.</text>
</comment>